<keyword evidence="1" id="KW-0175">Coiled coil</keyword>
<feature type="region of interest" description="Disordered" evidence="2">
    <location>
        <begin position="2188"/>
        <end position="2207"/>
    </location>
</feature>
<evidence type="ECO:0000256" key="1">
    <source>
        <dbReference type="SAM" id="Coils"/>
    </source>
</evidence>
<organism evidence="5">
    <name type="scientific">Rhipicephalus pulchellus</name>
    <name type="common">Yellow backed tick</name>
    <name type="synonym">Dermacentor pulchellus</name>
    <dbReference type="NCBI Taxonomy" id="72859"/>
    <lineage>
        <taxon>Eukaryota</taxon>
        <taxon>Metazoa</taxon>
        <taxon>Ecdysozoa</taxon>
        <taxon>Arthropoda</taxon>
        <taxon>Chelicerata</taxon>
        <taxon>Arachnida</taxon>
        <taxon>Acari</taxon>
        <taxon>Parasitiformes</taxon>
        <taxon>Ixodida</taxon>
        <taxon>Ixodoidea</taxon>
        <taxon>Ixodidae</taxon>
        <taxon>Rhipicephalinae</taxon>
        <taxon>Rhipicephalus</taxon>
        <taxon>Rhipicephalus</taxon>
    </lineage>
</organism>
<keyword evidence="3" id="KW-0472">Membrane</keyword>
<feature type="region of interest" description="Disordered" evidence="2">
    <location>
        <begin position="2067"/>
        <end position="2109"/>
    </location>
</feature>
<dbReference type="SMART" id="SM01214">
    <property type="entry name" value="Fmp27_GFWDK"/>
    <property type="match status" value="1"/>
</dbReference>
<sequence length="2232" mass="250512">TLRWRRPVTVKVVSICKEIYTDIMALLAFLGFFAAFIIALCIVVGIASRSVSWYLSKVLRQRFGVKLKIGRFGFFSIQEVHLQFRDGTTLEVEKAWLTSNLISTKYSSLVVICLGDVRLQAHFDKLLENKAPDRGPPDKSTRTFKLQLSRKARAIFKRLSVHIWNASMMQLGAPSQDCLLHVTLQEIAFHVLARDSEYCVSLGVFTAALRIFKHPQDTSSNDSCLAQFCVTLQGNATFSDEDLSIVHNTTLSIQQPEIILYEDRLLEALYSKEFEVEHSALPLVENEELNKEENGSLVEEDTESERARLKSVVAKLPQATCIKVESASVKVLQENWQKGLFLEANAFTAELLQDSTQSCFATCTLTLSNVALTGDQFQLVALTRAEATGKLHHDQVDVNLKFASLRTAYSEDELRHWAQLLSSMSQRESKREHAPRPPRTLLQRFSSLKMLMRASAELEDISVSVRTADCEPVSAGVLRARLNADVGSLLMTGKDQAANPELSSEVMLETAWCTLGSCDSLKPQQLKKSHVWNVPFSIGMMLLKTRHSSSDLRIQCMLGGVHAEVNPLVTGLLQHWSSKLQARAAKHKAKQPAISESKQAGPVLSLHLSLSDTNLFGLSSAETGVVIRLDSLNVDCTSAKVYVNMEGCALAALRNTVQSYSCIPASEVKPAAAYIKSARLNYKPEQREVHLQLLDEVSLTWYTTLHMSLVTLLQDLLELKSSLKSVDQKAVENVPRDEEPTSEGLTFNICLQGGNSFEFRLSKAHRIKFVMSDLHIKAKPARKSIHTEALLVYFDEHPIFRLQQVQYAAAPSDEKSSINRHTIKGLTQQYNKLWTLSIEEMRVAFPYDYNFAEACSEEAVNIVRWLKLIHKKGKVPFTADSPLPSDFSIKAKTLTIELGDDPFEVKLRNNYELLEDEYHESLKRKRMLDEKIENYRKTHLLLPASKVNELYAGLRKKDADIYVQRSKQLGQGSSTRSHLVLWHFDQLDVLALADPSYHGTEAVVEVMRRLDPESPYPEEGMQFSTLWCRRVTGSIKSVTCQLRDFPQFMVDWREFQVWGTLAGAEQEAPPRAKRSSTVEVGSPWGNMTVQRSMPSLKFYHDLTWDLGYLGMTYGACWEPIVAQVSLCLEKVSRPSADPSPVLAWWDKARLLLHGRLTVSARHLALFQHVSLDPYNDTELFEVSWSDAIVDWTNGKIVMKGNLGMYVHTASRYNDSRLVHIPNLKISIKMNWLCVGNPFDHHSITPCAPDKIPEYSSNQEHDSYRAFRSQNLNLSVSLETKSVALETADSIPTLLVFSSTLKWLEGLKAIIGGLPKLTRRGALFGNVKPRKSQLTRHVRQLQLSLALHKFQVCYWTSLARQHGFELLAGRIQLSSEHSLVLDTLRDGLLHRPRANWSVSYMNCELGDSEVWLYNASTEAAASEPSSAVADSGAELSGGSTPVDGDSGQRPLPHSPLPPQRKYFLSVARVSYGRETKVLRGSVSTAPEEDTPVHLLVVHGLKGAWTKHNRDVVFGLFDSYVNAKLLRRNLSTEALRGFRVDGQPLTSPELRPSPRPTRKSTSPAVSMLQQLESSGPKTVYTEDVEGVAEEEQLHGVAACQTDDVLHKNWSVELVNSQVMLRGCETSGYVIVSAAKAEILQRVHTPVWKENTLVSKTTWMGSLECMQYYATVDAGERGASDDGVVWLTVDNIEERSWTVIEAPADLVGSGQGVGGVVSSTVGGASDPNTAPLQLQRIISRCGCQFFYASYGENIDPEALEEVPPLPDEEDEEPWGREQAVDAFTLTHHDLEVCSNPLQYAMVLDLVNNLLLYVEPRRREANERLQRMRFRLQLSAGEDHRTPILQLQDQVRSLLSEHKQLEREAYQVQRSLNEDPGSTALETELAHLEDEIRQCKEQLSSSSEELALMLSCYRETQVAALKSRQRAAAPGQEVTVVRRAEVCFKHARWRLTDVDGQLGIADLVLSNFLYSRVTKSNDSVEHLLELGNVKVTNLLPNQVYKEVLQPTELQPHVPLERQRALRIFCRVRAPVGGISVKEHLEVNLVPITIGLTHAFTHRMLRFFFSSRATGDKSDDHLDDEPKPPPPPPSHTRRGRKSQPSLASSSRDDVEKMKERAEKNQTFVYVKVPEVPLRLSYKGEKEKNLEDLHDCSLVLPTLELHNRTCTWLDLLMVVKNTARKVLLSQAIKQKLQIKSHQAQGSASEDTSQPQEEDKARLLLGAKLLGGPEKSTRRGFFK</sequence>
<keyword evidence="3" id="KW-1133">Transmembrane helix</keyword>
<dbReference type="Pfam" id="PF10344">
    <property type="entry name" value="Hobbit"/>
    <property type="match status" value="3"/>
</dbReference>
<feature type="transmembrane region" description="Helical" evidence="3">
    <location>
        <begin position="21"/>
        <end position="47"/>
    </location>
</feature>
<evidence type="ECO:0000259" key="4">
    <source>
        <dbReference type="SMART" id="SM01214"/>
    </source>
</evidence>
<feature type="coiled-coil region" evidence="1">
    <location>
        <begin position="1840"/>
        <end position="1901"/>
    </location>
</feature>
<accession>L7MLL4</accession>
<keyword evidence="3" id="KW-0812">Transmembrane</keyword>
<dbReference type="InterPro" id="IPR019441">
    <property type="entry name" value="FMP27/BLTP2/Hobbit_GFWDK_RBG"/>
</dbReference>
<protein>
    <recommendedName>
        <fullName evidence="4">FMP27/BLTP2/Hobbit GFWDK motif-containing RBG unit domain-containing protein</fullName>
    </recommendedName>
</protein>
<feature type="region of interest" description="Disordered" evidence="2">
    <location>
        <begin position="1540"/>
        <end position="1573"/>
    </location>
</feature>
<feature type="domain" description="FMP27/BLTP2/Hobbit GFWDK motif-containing RBG unit" evidence="4">
    <location>
        <begin position="1044"/>
        <end position="1176"/>
    </location>
</feature>
<name>L7MLL4_RHIPC</name>
<dbReference type="PANTHER" id="PTHR15678:SF6">
    <property type="entry name" value="BRIDGE-LIKE LIPID TRANSFER PROTEIN FAMILY MEMBER 2"/>
    <property type="match status" value="1"/>
</dbReference>
<feature type="non-terminal residue" evidence="5">
    <location>
        <position position="1"/>
    </location>
</feature>
<reference evidence="5" key="1">
    <citation type="submission" date="2012-11" db="EMBL/GenBank/DDBJ databases">
        <authorList>
            <person name="Lucero-Rivera Y.E."/>
            <person name="Tovar-Ramirez D."/>
        </authorList>
    </citation>
    <scope>NUCLEOTIDE SEQUENCE</scope>
    <source>
        <tissue evidence="5">Salivary gland</tissue>
    </source>
</reference>
<dbReference type="EMBL" id="GACK01000980">
    <property type="protein sequence ID" value="JAA64054.1"/>
    <property type="molecule type" value="mRNA"/>
</dbReference>
<feature type="compositionally biased region" description="Polar residues" evidence="2">
    <location>
        <begin position="2188"/>
        <end position="2204"/>
    </location>
</feature>
<feature type="compositionally biased region" description="Basic and acidic residues" evidence="2">
    <location>
        <begin position="2067"/>
        <end position="2078"/>
    </location>
</feature>
<evidence type="ECO:0000256" key="2">
    <source>
        <dbReference type="SAM" id="MobiDB-lite"/>
    </source>
</evidence>
<proteinExistence type="evidence at transcript level"/>
<evidence type="ECO:0000256" key="3">
    <source>
        <dbReference type="SAM" id="Phobius"/>
    </source>
</evidence>
<feature type="region of interest" description="Disordered" evidence="2">
    <location>
        <begin position="1422"/>
        <end position="1457"/>
    </location>
</feature>
<dbReference type="InterPro" id="IPR045167">
    <property type="entry name" value="Hobbit"/>
</dbReference>
<dbReference type="PANTHER" id="PTHR15678">
    <property type="entry name" value="ANTIGEN MLAA-22-RELATED"/>
    <property type="match status" value="1"/>
</dbReference>
<evidence type="ECO:0000313" key="5">
    <source>
        <dbReference type="EMBL" id="JAA64054.1"/>
    </source>
</evidence>
<reference evidence="5" key="2">
    <citation type="journal article" date="2015" name="J. Proteomics">
        <title>Sexual differences in the sialomes of the zebra tick, Rhipicephalus pulchellus.</title>
        <authorList>
            <person name="Tan A.W."/>
            <person name="Francischetti I.M."/>
            <person name="Slovak M."/>
            <person name="Kini R.M."/>
            <person name="Ribeiro J.M."/>
        </authorList>
    </citation>
    <scope>NUCLEOTIDE SEQUENCE</scope>
    <source>
        <tissue evidence="5">Salivary gland</tissue>
    </source>
</reference>